<dbReference type="EMBL" id="AP017313">
    <property type="protein sequence ID" value="BAU55314.1"/>
    <property type="molecule type" value="Genomic_DNA"/>
</dbReference>
<proteinExistence type="inferred from homology"/>
<name>A0A0X8X8E2_9SPHI</name>
<dbReference type="GO" id="GO:0000272">
    <property type="term" value="P:polysaccharide catabolic process"/>
    <property type="evidence" value="ECO:0007669"/>
    <property type="project" value="InterPro"/>
</dbReference>
<keyword evidence="6" id="KW-1185">Reference proteome</keyword>
<evidence type="ECO:0000256" key="2">
    <source>
        <dbReference type="ARBA" id="ARBA00023295"/>
    </source>
</evidence>
<dbReference type="KEGG" id="mgot:MgSA37_03495"/>
<dbReference type="AlphaFoldDB" id="A0A0X8X8E2"/>
<evidence type="ECO:0000256" key="1">
    <source>
        <dbReference type="ARBA" id="ARBA00022801"/>
    </source>
</evidence>
<evidence type="ECO:0000313" key="6">
    <source>
        <dbReference type="Proteomes" id="UP000218263"/>
    </source>
</evidence>
<dbReference type="SUPFAM" id="SSF50370">
    <property type="entry name" value="Ricin B-like lectins"/>
    <property type="match status" value="1"/>
</dbReference>
<dbReference type="PANTHER" id="PTHR34142">
    <property type="entry name" value="ENDO-BETA-1,4-GLUCANASE A"/>
    <property type="match status" value="1"/>
</dbReference>
<dbReference type="PANTHER" id="PTHR34142:SF1">
    <property type="entry name" value="GLYCOSIDE HYDROLASE FAMILY 5 DOMAIN-CONTAINING PROTEIN"/>
    <property type="match status" value="1"/>
</dbReference>
<dbReference type="Proteomes" id="UP000218263">
    <property type="component" value="Chromosome"/>
</dbReference>
<dbReference type="InterPro" id="IPR017853">
    <property type="entry name" value="GH"/>
</dbReference>
<gene>
    <name evidence="5" type="primary">abfB</name>
    <name evidence="5" type="ORF">MgSA37_03495</name>
</gene>
<accession>A0A0X8X8E2</accession>
<dbReference type="EC" id="3.2.1.55" evidence="5"/>
<dbReference type="PROSITE" id="PS51257">
    <property type="entry name" value="PROKAR_LIPOPROTEIN"/>
    <property type="match status" value="1"/>
</dbReference>
<dbReference type="Pfam" id="PF14200">
    <property type="entry name" value="RicinB_lectin_2"/>
    <property type="match status" value="2"/>
</dbReference>
<dbReference type="PROSITE" id="PS50231">
    <property type="entry name" value="RICIN_B_LECTIN"/>
    <property type="match status" value="1"/>
</dbReference>
<dbReference type="InterPro" id="IPR035992">
    <property type="entry name" value="Ricin_B-like_lectins"/>
</dbReference>
<dbReference type="InterPro" id="IPR000772">
    <property type="entry name" value="Ricin_B_lectin"/>
</dbReference>
<dbReference type="SMART" id="SM00458">
    <property type="entry name" value="RICIN"/>
    <property type="match status" value="1"/>
</dbReference>
<dbReference type="OrthoDB" id="273314at2"/>
<dbReference type="Pfam" id="PF00150">
    <property type="entry name" value="Cellulase"/>
    <property type="match status" value="1"/>
</dbReference>
<dbReference type="InterPro" id="IPR018087">
    <property type="entry name" value="Glyco_hydro_5_CS"/>
</dbReference>
<evidence type="ECO:0000256" key="3">
    <source>
        <dbReference type="RuleBase" id="RU361153"/>
    </source>
</evidence>
<reference evidence="5 6" key="1">
    <citation type="submission" date="2015-12" db="EMBL/GenBank/DDBJ databases">
        <title>Genome sequence of Mucilaginibacter gotjawali.</title>
        <authorList>
            <person name="Lee J.S."/>
            <person name="Lee K.C."/>
            <person name="Kim K.K."/>
            <person name="Lee B.W."/>
        </authorList>
    </citation>
    <scope>NUCLEOTIDE SEQUENCE [LARGE SCALE GENOMIC DNA]</scope>
    <source>
        <strain evidence="5 6">SA3-7</strain>
    </source>
</reference>
<dbReference type="GO" id="GO:0046556">
    <property type="term" value="F:alpha-L-arabinofuranosidase activity"/>
    <property type="evidence" value="ECO:0007669"/>
    <property type="project" value="UniProtKB-EC"/>
</dbReference>
<comment type="similarity">
    <text evidence="3">Belongs to the glycosyl hydrolase 5 (cellulase A) family.</text>
</comment>
<dbReference type="InterPro" id="IPR001547">
    <property type="entry name" value="Glyco_hydro_5"/>
</dbReference>
<dbReference type="Gene3D" id="3.20.20.80">
    <property type="entry name" value="Glycosidases"/>
    <property type="match status" value="1"/>
</dbReference>
<dbReference type="PROSITE" id="PS00659">
    <property type="entry name" value="GLYCOSYL_HYDROL_F5"/>
    <property type="match status" value="1"/>
</dbReference>
<evidence type="ECO:0000313" key="5">
    <source>
        <dbReference type="EMBL" id="BAU55314.1"/>
    </source>
</evidence>
<sequence>MRRVIFFIFCTGLLITGCKKEASQKNMVTVPPDTTVVIPGTFPAVPADSLRGVNWACDGDNFSDGILVLSGLSSSDSYATVTSKSNSILSGIQTNTGANTIRIPVNYPTVTTSWWASYTGVIDAAIAKNMNVILGYWEGASSKDGQIDNTAQFWSMWQIIVNKYSSNPHVFFEIFNEPHGYTLTDWTAICANWLSKYPAASQTHVLVDGTSYAQDLTGVGADSRLTKCLLSIHDYAFFSNGSLTTAAQWEARLKANVGNYANRAILTEFGDVMNSGINYTVAIGGSADIASIQGLTNEVRALNMGAVYWPGIRNGDTYALQQLGGNAASPTVTTTNASGLSRLQYAWGVGTGGTDVFYAGAYYRFLNVNSGNALDVNGASTASGAAIIQWPQNGGNNQQWIITDNGGGYYKITNRNSGDVLDVNSASTASGASIIQWPWSGASNQQWQLTSVSTGVYKVINRNSGMALDVNGASTASGAGLIQSTWSGANNQQWTIVQQ</sequence>
<evidence type="ECO:0000259" key="4">
    <source>
        <dbReference type="SMART" id="SM00458"/>
    </source>
</evidence>
<dbReference type="Gene3D" id="2.80.10.50">
    <property type="match status" value="3"/>
</dbReference>
<keyword evidence="2 3" id="KW-0326">Glycosidase</keyword>
<dbReference type="SUPFAM" id="SSF51445">
    <property type="entry name" value="(Trans)glycosidases"/>
    <property type="match status" value="1"/>
</dbReference>
<keyword evidence="1 3" id="KW-0378">Hydrolase</keyword>
<organism evidence="5 6">
    <name type="scientific">Mucilaginibacter gotjawali</name>
    <dbReference type="NCBI Taxonomy" id="1550579"/>
    <lineage>
        <taxon>Bacteria</taxon>
        <taxon>Pseudomonadati</taxon>
        <taxon>Bacteroidota</taxon>
        <taxon>Sphingobacteriia</taxon>
        <taxon>Sphingobacteriales</taxon>
        <taxon>Sphingobacteriaceae</taxon>
        <taxon>Mucilaginibacter</taxon>
    </lineage>
</organism>
<feature type="domain" description="Ricin B lectin" evidence="4">
    <location>
        <begin position="360"/>
        <end position="497"/>
    </location>
</feature>
<protein>
    <submittedName>
        <fullName evidence="5">Extracellular exo-alpha-L-arabinofuranosidase</fullName>
        <ecNumber evidence="5">3.2.1.55</ecNumber>
    </submittedName>
</protein>